<sequence>TNDTSPAPVPSSFVPLPPDPPEDLDLPIALRKGTRTCKSTYSISNFISYDHLSPASRSLIASLDSISIPKTVKEALNHPGWSEAMLEEIYALEENYTWDLVNLPSGKKAVGCKWVFTVKVNPNGSVARLKAR</sequence>
<dbReference type="EMBL" id="MJEQ01000673">
    <property type="protein sequence ID" value="OIT34667.1"/>
    <property type="molecule type" value="Genomic_DNA"/>
</dbReference>
<dbReference type="STRING" id="49451.A0A314L035"/>
<organism evidence="2 3">
    <name type="scientific">Nicotiana attenuata</name>
    <name type="common">Coyote tobacco</name>
    <dbReference type="NCBI Taxonomy" id="49451"/>
    <lineage>
        <taxon>Eukaryota</taxon>
        <taxon>Viridiplantae</taxon>
        <taxon>Streptophyta</taxon>
        <taxon>Embryophyta</taxon>
        <taxon>Tracheophyta</taxon>
        <taxon>Spermatophyta</taxon>
        <taxon>Magnoliopsida</taxon>
        <taxon>eudicotyledons</taxon>
        <taxon>Gunneridae</taxon>
        <taxon>Pentapetalae</taxon>
        <taxon>asterids</taxon>
        <taxon>lamiids</taxon>
        <taxon>Solanales</taxon>
        <taxon>Solanaceae</taxon>
        <taxon>Nicotianoideae</taxon>
        <taxon>Nicotianeae</taxon>
        <taxon>Nicotiana</taxon>
    </lineage>
</organism>
<reference evidence="2" key="1">
    <citation type="submission" date="2016-11" db="EMBL/GenBank/DDBJ databases">
        <title>The genome of Nicotiana attenuata.</title>
        <authorList>
            <person name="Xu S."/>
            <person name="Brockmoeller T."/>
            <person name="Gaquerel E."/>
            <person name="Navarro A."/>
            <person name="Kuhl H."/>
            <person name="Gase K."/>
            <person name="Ling Z."/>
            <person name="Zhou W."/>
            <person name="Kreitzer C."/>
            <person name="Stanke M."/>
            <person name="Tang H."/>
            <person name="Lyons E."/>
            <person name="Pandey P."/>
            <person name="Pandey S.P."/>
            <person name="Timmermann B."/>
            <person name="Baldwin I.T."/>
        </authorList>
    </citation>
    <scope>NUCLEOTIDE SEQUENCE [LARGE SCALE GENOMIC DNA]</scope>
    <source>
        <strain evidence="2">UT</strain>
    </source>
</reference>
<evidence type="ECO:0000256" key="1">
    <source>
        <dbReference type="SAM" id="MobiDB-lite"/>
    </source>
</evidence>
<evidence type="ECO:0000313" key="3">
    <source>
        <dbReference type="Proteomes" id="UP000187609"/>
    </source>
</evidence>
<feature type="region of interest" description="Disordered" evidence="1">
    <location>
        <begin position="1"/>
        <end position="22"/>
    </location>
</feature>
<feature type="non-terminal residue" evidence="2">
    <location>
        <position position="1"/>
    </location>
</feature>
<dbReference type="Proteomes" id="UP000187609">
    <property type="component" value="Unassembled WGS sequence"/>
</dbReference>
<comment type="caution">
    <text evidence="2">The sequence shown here is derived from an EMBL/GenBank/DDBJ whole genome shotgun (WGS) entry which is preliminary data.</text>
</comment>
<keyword evidence="3" id="KW-1185">Reference proteome</keyword>
<proteinExistence type="predicted"/>
<name>A0A314L035_NICAT</name>
<evidence type="ECO:0000313" key="2">
    <source>
        <dbReference type="EMBL" id="OIT34667.1"/>
    </source>
</evidence>
<dbReference type="Gramene" id="OIT34667">
    <property type="protein sequence ID" value="OIT34667"/>
    <property type="gene ID" value="A4A49_64133"/>
</dbReference>
<protein>
    <submittedName>
        <fullName evidence="2">Mitochondrial protein</fullName>
    </submittedName>
</protein>
<dbReference type="AlphaFoldDB" id="A0A314L035"/>
<gene>
    <name evidence="2" type="ORF">A4A49_64133</name>
</gene>
<accession>A0A314L035</accession>
<feature type="non-terminal residue" evidence="2">
    <location>
        <position position="132"/>
    </location>
</feature>